<evidence type="ECO:0000259" key="1">
    <source>
        <dbReference type="Pfam" id="PF01370"/>
    </source>
</evidence>
<keyword evidence="3" id="KW-1185">Reference proteome</keyword>
<dbReference type="PANTHER" id="PTHR48079">
    <property type="entry name" value="PROTEIN YEEZ"/>
    <property type="match status" value="1"/>
</dbReference>
<accession>A0ABT8ITZ6</accession>
<evidence type="ECO:0000313" key="3">
    <source>
        <dbReference type="Proteomes" id="UP001174210"/>
    </source>
</evidence>
<dbReference type="InterPro" id="IPR051783">
    <property type="entry name" value="NAD(P)-dependent_oxidoreduct"/>
</dbReference>
<protein>
    <submittedName>
        <fullName evidence="2">NAD-dependent epimerase/dehydratase family protein</fullName>
    </submittedName>
</protein>
<dbReference type="SUPFAM" id="SSF51735">
    <property type="entry name" value="NAD(P)-binding Rossmann-fold domains"/>
    <property type="match status" value="1"/>
</dbReference>
<dbReference type="InterPro" id="IPR036291">
    <property type="entry name" value="NAD(P)-bd_dom_sf"/>
</dbReference>
<dbReference type="Pfam" id="PF01370">
    <property type="entry name" value="Epimerase"/>
    <property type="match status" value="1"/>
</dbReference>
<feature type="domain" description="NAD-dependent epimerase/dehydratase" evidence="1">
    <location>
        <begin position="3"/>
        <end position="207"/>
    </location>
</feature>
<reference evidence="2" key="1">
    <citation type="submission" date="2023-03" db="EMBL/GenBank/DDBJ databases">
        <title>MT1 and MT2 Draft Genomes of Novel Species.</title>
        <authorList>
            <person name="Venkateswaran K."/>
        </authorList>
    </citation>
    <scope>NUCLEOTIDE SEQUENCE</scope>
    <source>
        <strain evidence="2">F6_8S_P_1A</strain>
    </source>
</reference>
<comment type="caution">
    <text evidence="2">The sequence shown here is derived from an EMBL/GenBank/DDBJ whole genome shotgun (WGS) entry which is preliminary data.</text>
</comment>
<name>A0ABT8ITZ6_9MICO</name>
<evidence type="ECO:0000313" key="2">
    <source>
        <dbReference type="EMBL" id="MDN4596258.1"/>
    </source>
</evidence>
<dbReference type="Gene3D" id="3.40.50.720">
    <property type="entry name" value="NAD(P)-binding Rossmann-like Domain"/>
    <property type="match status" value="1"/>
</dbReference>
<gene>
    <name evidence="2" type="ORF">P5G59_03815</name>
</gene>
<dbReference type="EMBL" id="JAROCB010000001">
    <property type="protein sequence ID" value="MDN4596258.1"/>
    <property type="molecule type" value="Genomic_DNA"/>
</dbReference>
<organism evidence="2 3">
    <name type="scientific">Leifsonia virtsii</name>
    <dbReference type="NCBI Taxonomy" id="3035915"/>
    <lineage>
        <taxon>Bacteria</taxon>
        <taxon>Bacillati</taxon>
        <taxon>Actinomycetota</taxon>
        <taxon>Actinomycetes</taxon>
        <taxon>Micrococcales</taxon>
        <taxon>Microbacteriaceae</taxon>
        <taxon>Leifsonia</taxon>
    </lineage>
</organism>
<proteinExistence type="predicted"/>
<sequence length="293" mass="29460">MNILLTGATGFIGSSVLPRLLDEGHTVTALVRDEEKAAVVRSAGATALVGDAADAALVERAARESDGVIHLASSKHVDAVLVPAVLAGLAGSGAPFVHTGGIWTYGSSDDITELSPVAPPALTAWRGTAEALVLGADGVRGTVIVPSIVYGHGKGLPNLIVDAPRTEGAAPALRLIGDGSQHWATVHVDDLAALYVLALEHGAAGSVYIGASGHNPTVRELGEVAAEAAALAGGVVAESAEETAARIGEGLTEALLLDQQAGGAKARIDLGWEPNGPALTEELLVGSYAPARV</sequence>
<dbReference type="InterPro" id="IPR001509">
    <property type="entry name" value="Epimerase_deHydtase"/>
</dbReference>
<dbReference type="Proteomes" id="UP001174210">
    <property type="component" value="Unassembled WGS sequence"/>
</dbReference>
<dbReference type="RefSeq" id="WP_301216152.1">
    <property type="nucleotide sequence ID" value="NZ_JAROCB010000001.1"/>
</dbReference>
<dbReference type="PANTHER" id="PTHR48079:SF6">
    <property type="entry name" value="NAD(P)-BINDING DOMAIN-CONTAINING PROTEIN-RELATED"/>
    <property type="match status" value="1"/>
</dbReference>